<dbReference type="AlphaFoldDB" id="A0A430QP90"/>
<evidence type="ECO:0000256" key="7">
    <source>
        <dbReference type="RuleBase" id="RU365068"/>
    </source>
</evidence>
<keyword evidence="12" id="KW-1185">Reference proteome</keyword>
<name>A0A430QP90_SCHBO</name>
<feature type="domain" description="Helicase ATP-binding" evidence="8">
    <location>
        <begin position="90"/>
        <end position="337"/>
    </location>
</feature>
<keyword evidence="2 7" id="KW-0378">Hydrolase</keyword>
<comment type="catalytic activity">
    <reaction evidence="7">
        <text>ATP + H2O = ADP + phosphate + H(+)</text>
        <dbReference type="Rhea" id="RHEA:13065"/>
        <dbReference type="ChEBI" id="CHEBI:15377"/>
        <dbReference type="ChEBI" id="CHEBI:15378"/>
        <dbReference type="ChEBI" id="CHEBI:30616"/>
        <dbReference type="ChEBI" id="CHEBI:43474"/>
        <dbReference type="ChEBI" id="CHEBI:456216"/>
        <dbReference type="EC" id="3.6.4.13"/>
    </reaction>
</comment>
<comment type="similarity">
    <text evidence="7">Belongs to the DEAD box helicase family.</text>
</comment>
<keyword evidence="3 7" id="KW-0347">Helicase</keyword>
<evidence type="ECO:0000259" key="8">
    <source>
        <dbReference type="PROSITE" id="PS51192"/>
    </source>
</evidence>
<evidence type="ECO:0000256" key="6">
    <source>
        <dbReference type="PROSITE-ProRule" id="PRU00552"/>
    </source>
</evidence>
<keyword evidence="4 7" id="KW-0067">ATP-binding</keyword>
<keyword evidence="1 7" id="KW-0547">Nucleotide-binding</keyword>
<dbReference type="GO" id="GO:0003724">
    <property type="term" value="F:RNA helicase activity"/>
    <property type="evidence" value="ECO:0007669"/>
    <property type="project" value="UniProtKB-EC"/>
</dbReference>
<dbReference type="CDD" id="cd18787">
    <property type="entry name" value="SF2_C_DEAD"/>
    <property type="match status" value="1"/>
</dbReference>
<evidence type="ECO:0000256" key="5">
    <source>
        <dbReference type="ARBA" id="ARBA00022884"/>
    </source>
</evidence>
<organism evidence="11 12">
    <name type="scientific">Schistosoma bovis</name>
    <name type="common">Blood fluke</name>
    <dbReference type="NCBI Taxonomy" id="6184"/>
    <lineage>
        <taxon>Eukaryota</taxon>
        <taxon>Metazoa</taxon>
        <taxon>Spiralia</taxon>
        <taxon>Lophotrochozoa</taxon>
        <taxon>Platyhelminthes</taxon>
        <taxon>Trematoda</taxon>
        <taxon>Digenea</taxon>
        <taxon>Strigeidida</taxon>
        <taxon>Schistosomatoidea</taxon>
        <taxon>Schistosomatidae</taxon>
        <taxon>Schistosoma</taxon>
    </lineage>
</organism>
<dbReference type="InterPro" id="IPR001650">
    <property type="entry name" value="Helicase_C-like"/>
</dbReference>
<protein>
    <recommendedName>
        <fullName evidence="7">ATP-dependent RNA helicase</fullName>
        <ecNumber evidence="7">3.6.4.13</ecNumber>
    </recommendedName>
</protein>
<comment type="function">
    <text evidence="7">RNA helicase.</text>
</comment>
<feature type="short sequence motif" description="Q motif" evidence="6">
    <location>
        <begin position="59"/>
        <end position="87"/>
    </location>
</feature>
<comment type="caution">
    <text evidence="11">The sequence shown here is derived from an EMBL/GenBank/DDBJ whole genome shotgun (WGS) entry which is preliminary data.</text>
</comment>
<keyword evidence="5 7" id="KW-0694">RNA-binding</keyword>
<dbReference type="Pfam" id="PF00270">
    <property type="entry name" value="DEAD"/>
    <property type="match status" value="1"/>
</dbReference>
<dbReference type="PROSITE" id="PS51194">
    <property type="entry name" value="HELICASE_CTER"/>
    <property type="match status" value="1"/>
</dbReference>
<evidence type="ECO:0000313" key="11">
    <source>
        <dbReference type="EMBL" id="RTG89509.1"/>
    </source>
</evidence>
<dbReference type="EC" id="3.6.4.13" evidence="7"/>
<dbReference type="Gene3D" id="3.40.50.300">
    <property type="entry name" value="P-loop containing nucleotide triphosphate hydrolases"/>
    <property type="match status" value="2"/>
</dbReference>
<sequence length="637" mass="72166">MDIPADDHLVGLGFDVDASVVNKKKKFKSSKAKQYRLSHDIKVSAINKQSKIPRPIYSFGSKSCQISDLILHNLSGLGYKTPTPIQSQSIPIMMQNRNLLACAPTGSGKTAAYLLPVLTQLLRTNSSGNSEPIDNITEKTSSKHKIFPFAVILAPTQELMHQIRSEAIRLFSGIQADCYIAALHKKHYLVRCRKKAKNVSENDVLTTKSRKVRELKLHSSTKILISTPSRLSTLLSLPSEHCPIDLSRLSWLVVDECDKMLEVNFNDISFSNTEHGNKAKYRPRGFHNQVAPIFESIQKVNLTGQSTRRPTVALFSATVPDEVVSWARNQLPVLLKLDGPEYELIQLRVGIRNAAVSTVKQELRYCATEQGKLLEMRYLLANGLAYPCLIFMQSRDRANEILKEILLSDADILANVISSDKTEAQVIQHVSQCNGYHLLIFGYLIDSMKLFFFLKRASVIRAFREGQLHVLICTDLLGRGIDFKGVSMVVNYDVPPLKQEYIHRVGRTGRAGHHGRAITLWTDSDLPHMDGILSVMKRSGSEVDEELERLVNEWKKRRINLMCKQSRADRKQLLDSSISRRRGERRLAYKVLKDCNKEKNAENVDIHDKSSWFRPWNPYRGRISEVPGALSKKRKIE</sequence>
<feature type="domain" description="DEAD-box RNA helicase Q" evidence="10">
    <location>
        <begin position="59"/>
        <end position="87"/>
    </location>
</feature>
<reference evidence="11 12" key="1">
    <citation type="journal article" date="2019" name="PLoS Pathog.">
        <title>Genome sequence of the bovine parasite Schistosoma bovis Tanzania.</title>
        <authorList>
            <person name="Oey H."/>
            <person name="Zakrzewski M."/>
            <person name="Gobert G."/>
            <person name="Gravermann K."/>
            <person name="Stoye J."/>
            <person name="Jones M."/>
            <person name="Mcmanus D."/>
            <person name="Krause L."/>
        </authorList>
    </citation>
    <scope>NUCLEOTIDE SEQUENCE [LARGE SCALE GENOMIC DNA]</scope>
    <source>
        <strain evidence="11 12">TAN1997</strain>
    </source>
</reference>
<dbReference type="PROSITE" id="PS51192">
    <property type="entry name" value="HELICASE_ATP_BIND_1"/>
    <property type="match status" value="1"/>
</dbReference>
<dbReference type="SUPFAM" id="SSF52540">
    <property type="entry name" value="P-loop containing nucleoside triphosphate hydrolases"/>
    <property type="match status" value="2"/>
</dbReference>
<proteinExistence type="inferred from homology"/>
<gene>
    <name evidence="11" type="ORF">DC041_0009693</name>
</gene>
<feature type="domain" description="Helicase C-terminal" evidence="9">
    <location>
        <begin position="358"/>
        <end position="551"/>
    </location>
</feature>
<dbReference type="Pfam" id="PF00271">
    <property type="entry name" value="Helicase_C"/>
    <property type="match status" value="1"/>
</dbReference>
<evidence type="ECO:0000256" key="3">
    <source>
        <dbReference type="ARBA" id="ARBA00022806"/>
    </source>
</evidence>
<dbReference type="GO" id="GO:0016787">
    <property type="term" value="F:hydrolase activity"/>
    <property type="evidence" value="ECO:0007669"/>
    <property type="project" value="UniProtKB-KW"/>
</dbReference>
<dbReference type="EMBL" id="QMKO01001499">
    <property type="protein sequence ID" value="RTG89509.1"/>
    <property type="molecule type" value="Genomic_DNA"/>
</dbReference>
<dbReference type="InterPro" id="IPR027417">
    <property type="entry name" value="P-loop_NTPase"/>
</dbReference>
<dbReference type="GO" id="GO:0005524">
    <property type="term" value="F:ATP binding"/>
    <property type="evidence" value="ECO:0007669"/>
    <property type="project" value="UniProtKB-UniRule"/>
</dbReference>
<dbReference type="PROSITE" id="PS51195">
    <property type="entry name" value="Q_MOTIF"/>
    <property type="match status" value="1"/>
</dbReference>
<comment type="domain">
    <text evidence="7">The Q motif is unique to and characteristic of the DEAD box family of RNA helicases and controls ATP binding and hydrolysis.</text>
</comment>
<dbReference type="InterPro" id="IPR011545">
    <property type="entry name" value="DEAD/DEAH_box_helicase_dom"/>
</dbReference>
<evidence type="ECO:0000256" key="1">
    <source>
        <dbReference type="ARBA" id="ARBA00022741"/>
    </source>
</evidence>
<evidence type="ECO:0000256" key="2">
    <source>
        <dbReference type="ARBA" id="ARBA00022801"/>
    </source>
</evidence>
<evidence type="ECO:0000259" key="9">
    <source>
        <dbReference type="PROSITE" id="PS51194"/>
    </source>
</evidence>
<evidence type="ECO:0000313" key="12">
    <source>
        <dbReference type="Proteomes" id="UP000290809"/>
    </source>
</evidence>
<accession>A0A430QP90</accession>
<evidence type="ECO:0000259" key="10">
    <source>
        <dbReference type="PROSITE" id="PS51195"/>
    </source>
</evidence>
<dbReference type="SMART" id="SM00490">
    <property type="entry name" value="HELICc"/>
    <property type="match status" value="1"/>
</dbReference>
<dbReference type="Proteomes" id="UP000290809">
    <property type="component" value="Unassembled WGS sequence"/>
</dbReference>
<dbReference type="InterPro" id="IPR014001">
    <property type="entry name" value="Helicase_ATP-bd"/>
</dbReference>
<dbReference type="SMART" id="SM00487">
    <property type="entry name" value="DEXDc"/>
    <property type="match status" value="1"/>
</dbReference>
<dbReference type="InterPro" id="IPR014014">
    <property type="entry name" value="RNA_helicase_DEAD_Q_motif"/>
</dbReference>
<dbReference type="GO" id="GO:0003723">
    <property type="term" value="F:RNA binding"/>
    <property type="evidence" value="ECO:0007669"/>
    <property type="project" value="UniProtKB-UniRule"/>
</dbReference>
<dbReference type="PANTHER" id="PTHR24031">
    <property type="entry name" value="RNA HELICASE"/>
    <property type="match status" value="1"/>
</dbReference>
<dbReference type="STRING" id="6184.A0A430QP90"/>
<evidence type="ECO:0000256" key="4">
    <source>
        <dbReference type="ARBA" id="ARBA00022840"/>
    </source>
</evidence>